<protein>
    <submittedName>
        <fullName evidence="1">Uncharacterized protein</fullName>
    </submittedName>
</protein>
<sequence length="47" mass="5198">MLLISQSYMSCPCIISLSLSLLQINAITVVSRILEILIGAEINFILF</sequence>
<dbReference type="AlphaFoldDB" id="A0A4U6TD98"/>
<keyword evidence="2" id="KW-1185">Reference proteome</keyword>
<dbReference type="Gramene" id="TKV98542">
    <property type="protein sequence ID" value="TKV98542"/>
    <property type="gene ID" value="SEVIR_9G566733v2"/>
</dbReference>
<dbReference type="EMBL" id="CM016560">
    <property type="protein sequence ID" value="TKV98542.1"/>
    <property type="molecule type" value="Genomic_DNA"/>
</dbReference>
<accession>A0A4U6TD98</accession>
<reference evidence="1" key="1">
    <citation type="submission" date="2019-03" db="EMBL/GenBank/DDBJ databases">
        <title>WGS assembly of Setaria viridis.</title>
        <authorList>
            <person name="Huang P."/>
            <person name="Jenkins J."/>
            <person name="Grimwood J."/>
            <person name="Barry K."/>
            <person name="Healey A."/>
            <person name="Mamidi S."/>
            <person name="Sreedasyam A."/>
            <person name="Shu S."/>
            <person name="Feldman M."/>
            <person name="Wu J."/>
            <person name="Yu Y."/>
            <person name="Chen C."/>
            <person name="Johnson J."/>
            <person name="Rokhsar D."/>
            <person name="Baxter I."/>
            <person name="Schmutz J."/>
            <person name="Brutnell T."/>
            <person name="Kellogg E."/>
        </authorList>
    </citation>
    <scope>NUCLEOTIDE SEQUENCE [LARGE SCALE GENOMIC DNA]</scope>
</reference>
<name>A0A4U6TD98_SETVI</name>
<evidence type="ECO:0000313" key="2">
    <source>
        <dbReference type="Proteomes" id="UP000298652"/>
    </source>
</evidence>
<evidence type="ECO:0000313" key="1">
    <source>
        <dbReference type="EMBL" id="TKV98542.1"/>
    </source>
</evidence>
<organism evidence="1 2">
    <name type="scientific">Setaria viridis</name>
    <name type="common">Green bristlegrass</name>
    <name type="synonym">Setaria italica subsp. viridis</name>
    <dbReference type="NCBI Taxonomy" id="4556"/>
    <lineage>
        <taxon>Eukaryota</taxon>
        <taxon>Viridiplantae</taxon>
        <taxon>Streptophyta</taxon>
        <taxon>Embryophyta</taxon>
        <taxon>Tracheophyta</taxon>
        <taxon>Spermatophyta</taxon>
        <taxon>Magnoliopsida</taxon>
        <taxon>Liliopsida</taxon>
        <taxon>Poales</taxon>
        <taxon>Poaceae</taxon>
        <taxon>PACMAD clade</taxon>
        <taxon>Panicoideae</taxon>
        <taxon>Panicodae</taxon>
        <taxon>Paniceae</taxon>
        <taxon>Cenchrinae</taxon>
        <taxon>Setaria</taxon>
    </lineage>
</organism>
<dbReference type="Proteomes" id="UP000298652">
    <property type="component" value="Chromosome 9"/>
</dbReference>
<gene>
    <name evidence="1" type="ORF">SEVIR_9G566733v2</name>
</gene>
<proteinExistence type="predicted"/>